<accession>A0A699H1Y8</accession>
<evidence type="ECO:0000313" key="1">
    <source>
        <dbReference type="EMBL" id="GEX13090.1"/>
    </source>
</evidence>
<sequence length="215" mass="24127">MKIIDNIRKARIHERAKMLKALQVSETLEAESTLKEEIKKMAESNNNTSDNLLSLAELLNNAKLPEILTKMDVFQSTLNTLSTLCAIISESLKKDPEFNQRLLKAAEGYIQNSTRLIKFLTVIVWQKPPFYTGGEPMQIVTTTKKPEDEATETPKEEHARAASGVLILSIRPMMRIHPELEMMSSPSTIKLTDIVLEIPITNSSAEIKLIGSLRP</sequence>
<gene>
    <name evidence="1" type="ORF">Tci_285065</name>
</gene>
<dbReference type="AlphaFoldDB" id="A0A699H1Y8"/>
<name>A0A699H1Y8_TANCI</name>
<comment type="caution">
    <text evidence="1">The sequence shown here is derived from an EMBL/GenBank/DDBJ whole genome shotgun (WGS) entry which is preliminary data.</text>
</comment>
<proteinExistence type="predicted"/>
<protein>
    <submittedName>
        <fullName evidence="1">Uncharacterized protein</fullName>
    </submittedName>
</protein>
<organism evidence="1">
    <name type="scientific">Tanacetum cinerariifolium</name>
    <name type="common">Dalmatian daisy</name>
    <name type="synonym">Chrysanthemum cinerariifolium</name>
    <dbReference type="NCBI Taxonomy" id="118510"/>
    <lineage>
        <taxon>Eukaryota</taxon>
        <taxon>Viridiplantae</taxon>
        <taxon>Streptophyta</taxon>
        <taxon>Embryophyta</taxon>
        <taxon>Tracheophyta</taxon>
        <taxon>Spermatophyta</taxon>
        <taxon>Magnoliopsida</taxon>
        <taxon>eudicotyledons</taxon>
        <taxon>Gunneridae</taxon>
        <taxon>Pentapetalae</taxon>
        <taxon>asterids</taxon>
        <taxon>campanulids</taxon>
        <taxon>Asterales</taxon>
        <taxon>Asteraceae</taxon>
        <taxon>Asteroideae</taxon>
        <taxon>Anthemideae</taxon>
        <taxon>Anthemidinae</taxon>
        <taxon>Tanacetum</taxon>
    </lineage>
</organism>
<reference evidence="1" key="1">
    <citation type="journal article" date="2019" name="Sci. Rep.">
        <title>Draft genome of Tanacetum cinerariifolium, the natural source of mosquito coil.</title>
        <authorList>
            <person name="Yamashiro T."/>
            <person name="Shiraishi A."/>
            <person name="Satake H."/>
            <person name="Nakayama K."/>
        </authorList>
    </citation>
    <scope>NUCLEOTIDE SEQUENCE</scope>
</reference>
<dbReference type="EMBL" id="BKCJ010091123">
    <property type="protein sequence ID" value="GEX13090.1"/>
    <property type="molecule type" value="Genomic_DNA"/>
</dbReference>